<accession>A0A8J5P6T7</accession>
<dbReference type="Proteomes" id="UP000694050">
    <property type="component" value="Unassembled WGS sequence"/>
</dbReference>
<dbReference type="EMBL" id="JAELUQ010000006">
    <property type="protein sequence ID" value="KAG7412305.1"/>
    <property type="molecule type" value="Genomic_DNA"/>
</dbReference>
<dbReference type="AlphaFoldDB" id="A0A8J5P6T7"/>
<gene>
    <name evidence="1" type="ORF">Forpe1208_v009256</name>
</gene>
<proteinExistence type="predicted"/>
<sequence length="93" mass="11003">MKYNLLETEVHKVQDGSPGHDDEAILEKLRSLEVIDVRHLSQMPDFRSLCKRRMKLMWSSPEECETDYYPWVGNGTMEAAQQHIYHRLGHFRS</sequence>
<evidence type="ECO:0000313" key="1">
    <source>
        <dbReference type="EMBL" id="KAG7412305.1"/>
    </source>
</evidence>
<protein>
    <submittedName>
        <fullName evidence="1">Uncharacterized protein</fullName>
    </submittedName>
</protein>
<name>A0A8J5P6T7_FUSOX</name>
<evidence type="ECO:0000313" key="2">
    <source>
        <dbReference type="Proteomes" id="UP000694050"/>
    </source>
</evidence>
<organism evidence="1 2">
    <name type="scientific">Fusarium oxysporum f. sp. rapae</name>
    <dbReference type="NCBI Taxonomy" id="485398"/>
    <lineage>
        <taxon>Eukaryota</taxon>
        <taxon>Fungi</taxon>
        <taxon>Dikarya</taxon>
        <taxon>Ascomycota</taxon>
        <taxon>Pezizomycotina</taxon>
        <taxon>Sordariomycetes</taxon>
        <taxon>Hypocreomycetidae</taxon>
        <taxon>Hypocreales</taxon>
        <taxon>Nectriaceae</taxon>
        <taxon>Fusarium</taxon>
        <taxon>Fusarium oxysporum species complex</taxon>
    </lineage>
</organism>
<comment type="caution">
    <text evidence="1">The sequence shown here is derived from an EMBL/GenBank/DDBJ whole genome shotgun (WGS) entry which is preliminary data.</text>
</comment>
<reference evidence="1" key="1">
    <citation type="submission" date="2021-04" db="EMBL/GenBank/DDBJ databases">
        <title>First draft genome resource for Brassicaceae pathogens Fusarium oxysporum f. sp. raphani and Fusarium oxysporum f. sp. rapae.</title>
        <authorList>
            <person name="Asai S."/>
        </authorList>
    </citation>
    <scope>NUCLEOTIDE SEQUENCE</scope>
    <source>
        <strain evidence="1">Tf1208</strain>
    </source>
</reference>